<feature type="transmembrane region" description="Helical" evidence="2">
    <location>
        <begin position="223"/>
        <end position="244"/>
    </location>
</feature>
<evidence type="ECO:0000256" key="2">
    <source>
        <dbReference type="SAM" id="Phobius"/>
    </source>
</evidence>
<keyword evidence="2" id="KW-1133">Transmembrane helix</keyword>
<dbReference type="InterPro" id="IPR003582">
    <property type="entry name" value="ShKT_dom"/>
</dbReference>
<dbReference type="Proteomes" id="UP000053766">
    <property type="component" value="Unassembled WGS sequence"/>
</dbReference>
<feature type="signal peptide" evidence="3">
    <location>
        <begin position="1"/>
        <end position="20"/>
    </location>
</feature>
<proteinExistence type="predicted"/>
<evidence type="ECO:0000259" key="4">
    <source>
        <dbReference type="PROSITE" id="PS51670"/>
    </source>
</evidence>
<protein>
    <submittedName>
        <fullName evidence="5">ShTK domain protein</fullName>
    </submittedName>
</protein>
<dbReference type="EMBL" id="KN716240">
    <property type="protein sequence ID" value="KJH49284.1"/>
    <property type="molecule type" value="Genomic_DNA"/>
</dbReference>
<evidence type="ECO:0000313" key="5">
    <source>
        <dbReference type="EMBL" id="KJH49284.1"/>
    </source>
</evidence>
<reference evidence="5 6" key="1">
    <citation type="submission" date="2013-11" db="EMBL/GenBank/DDBJ databases">
        <title>Draft genome of the bovine lungworm Dictyocaulus viviparus.</title>
        <authorList>
            <person name="Mitreva M."/>
        </authorList>
    </citation>
    <scope>NUCLEOTIDE SEQUENCE [LARGE SCALE GENOMIC DNA]</scope>
    <source>
        <strain evidence="5 6">HannoverDv2000</strain>
    </source>
</reference>
<dbReference type="PROSITE" id="PS51670">
    <property type="entry name" value="SHKT"/>
    <property type="match status" value="1"/>
</dbReference>
<evidence type="ECO:0000313" key="6">
    <source>
        <dbReference type="Proteomes" id="UP000053766"/>
    </source>
</evidence>
<dbReference type="Gene3D" id="1.10.10.1940">
    <property type="match status" value="1"/>
</dbReference>
<evidence type="ECO:0000256" key="3">
    <source>
        <dbReference type="SAM" id="SignalP"/>
    </source>
</evidence>
<dbReference type="Pfam" id="PF01549">
    <property type="entry name" value="ShK"/>
    <property type="match status" value="3"/>
</dbReference>
<organism evidence="5 6">
    <name type="scientific">Dictyocaulus viviparus</name>
    <name type="common">Bovine lungworm</name>
    <dbReference type="NCBI Taxonomy" id="29172"/>
    <lineage>
        <taxon>Eukaryota</taxon>
        <taxon>Metazoa</taxon>
        <taxon>Ecdysozoa</taxon>
        <taxon>Nematoda</taxon>
        <taxon>Chromadorea</taxon>
        <taxon>Rhabditida</taxon>
        <taxon>Rhabditina</taxon>
        <taxon>Rhabditomorpha</taxon>
        <taxon>Strongyloidea</taxon>
        <taxon>Metastrongylidae</taxon>
        <taxon>Dictyocaulus</taxon>
    </lineage>
</organism>
<feature type="transmembrane region" description="Helical" evidence="2">
    <location>
        <begin position="275"/>
        <end position="292"/>
    </location>
</feature>
<keyword evidence="2" id="KW-0812">Transmembrane</keyword>
<gene>
    <name evidence="5" type="ORF">DICVIV_04609</name>
</gene>
<sequence>MFSEMLSILFCTIILRISMAAITDSRCTIPVAGNLTYAPTAVNCQNKLSDDNCKKFYNTSVDIENSDERPEACWKKENGDEVDPQLVQMAVDNCPRTCGYCCLTPEYNCENKAVPRVSCSSISVSMCSDPTWRTILAEDCPKTCGLCNQNTDCTDTIPGCNRDPTICRNVALQDFVKANCKKTCGLCQSASTTSPISSECGSSPRWVNFCLIIRSECGSSPRWVNFCLIIPVLIGYVMVFAPALSIPILKKGSTVADHVDCADQIINQSASFTRGVHYVTMIAILYCLMLLTQ</sequence>
<keyword evidence="2" id="KW-0472">Membrane</keyword>
<evidence type="ECO:0000256" key="1">
    <source>
        <dbReference type="PROSITE-ProRule" id="PRU01005"/>
    </source>
</evidence>
<keyword evidence="3" id="KW-0732">Signal</keyword>
<dbReference type="AlphaFoldDB" id="A0A0D8XZV0"/>
<dbReference type="PANTHER" id="PTHR21724:SF0">
    <property type="entry name" value="SHKT DOMAIN-CONTAINING PROTEIN"/>
    <property type="match status" value="1"/>
</dbReference>
<comment type="caution">
    <text evidence="1">Lacks conserved residue(s) required for the propagation of feature annotation.</text>
</comment>
<dbReference type="PANTHER" id="PTHR21724">
    <property type="entry name" value="SHKT DOMAIN-CONTAINING PROTEIN"/>
    <property type="match status" value="1"/>
</dbReference>
<name>A0A0D8XZV0_DICVI</name>
<accession>A0A0D8XZV0</accession>
<keyword evidence="6" id="KW-1185">Reference proteome</keyword>
<reference evidence="6" key="2">
    <citation type="journal article" date="2016" name="Sci. Rep.">
        <title>Dictyocaulus viviparus genome, variome and transcriptome elucidate lungworm biology and support future intervention.</title>
        <authorList>
            <person name="McNulty S.N."/>
            <person name="Strube C."/>
            <person name="Rosa B.A."/>
            <person name="Martin J.C."/>
            <person name="Tyagi R."/>
            <person name="Choi Y.J."/>
            <person name="Wang Q."/>
            <person name="Hallsworth Pepin K."/>
            <person name="Zhang X."/>
            <person name="Ozersky P."/>
            <person name="Wilson R.K."/>
            <person name="Sternberg P.W."/>
            <person name="Gasser R.B."/>
            <person name="Mitreva M."/>
        </authorList>
    </citation>
    <scope>NUCLEOTIDE SEQUENCE [LARGE SCALE GENOMIC DNA]</scope>
    <source>
        <strain evidence="6">HannoverDv2000</strain>
    </source>
</reference>
<feature type="domain" description="ShKT" evidence="4">
    <location>
        <begin position="144"/>
        <end position="187"/>
    </location>
</feature>
<feature type="chain" id="PRO_5002336221" evidence="3">
    <location>
        <begin position="21"/>
        <end position="293"/>
    </location>
</feature>
<dbReference type="SMART" id="SM00254">
    <property type="entry name" value="ShKT"/>
    <property type="match status" value="3"/>
</dbReference>